<keyword evidence="5" id="KW-0539">Nucleus</keyword>
<keyword evidence="1" id="KW-0479">Metal-binding</keyword>
<dbReference type="EMBL" id="QUQM01000001">
    <property type="protein sequence ID" value="KAA8651108.1"/>
    <property type="molecule type" value="Genomic_DNA"/>
</dbReference>
<dbReference type="GeneID" id="54326503"/>
<dbReference type="InterPro" id="IPR051127">
    <property type="entry name" value="Fungal_SecMet_Regulators"/>
</dbReference>
<feature type="region of interest" description="Disordered" evidence="6">
    <location>
        <begin position="1"/>
        <end position="22"/>
    </location>
</feature>
<dbReference type="AlphaFoldDB" id="A0A5M9MW36"/>
<feature type="region of interest" description="Disordered" evidence="6">
    <location>
        <begin position="605"/>
        <end position="659"/>
    </location>
</feature>
<feature type="compositionally biased region" description="Polar residues" evidence="6">
    <location>
        <begin position="623"/>
        <end position="635"/>
    </location>
</feature>
<keyword evidence="4" id="KW-0804">Transcription</keyword>
<dbReference type="SUPFAM" id="SSF57701">
    <property type="entry name" value="Zn2/Cys6 DNA-binding domain"/>
    <property type="match status" value="1"/>
</dbReference>
<evidence type="ECO:0000313" key="9">
    <source>
        <dbReference type="Proteomes" id="UP000324241"/>
    </source>
</evidence>
<dbReference type="InterPro" id="IPR001138">
    <property type="entry name" value="Zn2Cys6_DnaBD"/>
</dbReference>
<dbReference type="GO" id="GO:0000435">
    <property type="term" value="P:positive regulation of transcription from RNA polymerase II promoter by galactose"/>
    <property type="evidence" value="ECO:0007669"/>
    <property type="project" value="TreeGrafter"/>
</dbReference>
<evidence type="ECO:0000313" key="8">
    <source>
        <dbReference type="EMBL" id="KAA8651108.1"/>
    </source>
</evidence>
<evidence type="ECO:0000259" key="7">
    <source>
        <dbReference type="PROSITE" id="PS50048"/>
    </source>
</evidence>
<gene>
    <name evidence="8" type="ORF">ATNIH1004_003801</name>
</gene>
<organism evidence="8 9">
    <name type="scientific">Aspergillus tanneri</name>
    <dbReference type="NCBI Taxonomy" id="1220188"/>
    <lineage>
        <taxon>Eukaryota</taxon>
        <taxon>Fungi</taxon>
        <taxon>Dikarya</taxon>
        <taxon>Ascomycota</taxon>
        <taxon>Pezizomycotina</taxon>
        <taxon>Eurotiomycetes</taxon>
        <taxon>Eurotiomycetidae</taxon>
        <taxon>Eurotiales</taxon>
        <taxon>Aspergillaceae</taxon>
        <taxon>Aspergillus</taxon>
        <taxon>Aspergillus subgen. Circumdati</taxon>
    </lineage>
</organism>
<feature type="compositionally biased region" description="Low complexity" evidence="6">
    <location>
        <begin position="636"/>
        <end position="659"/>
    </location>
</feature>
<evidence type="ECO:0000256" key="6">
    <source>
        <dbReference type="SAM" id="MobiDB-lite"/>
    </source>
</evidence>
<dbReference type="Proteomes" id="UP000324241">
    <property type="component" value="Unassembled WGS sequence"/>
</dbReference>
<feature type="domain" description="Zn(2)-C6 fungal-type" evidence="7">
    <location>
        <begin position="28"/>
        <end position="57"/>
    </location>
</feature>
<dbReference type="GO" id="GO:0000978">
    <property type="term" value="F:RNA polymerase II cis-regulatory region sequence-specific DNA binding"/>
    <property type="evidence" value="ECO:0007669"/>
    <property type="project" value="TreeGrafter"/>
</dbReference>
<keyword evidence="2" id="KW-0805">Transcription regulation</keyword>
<evidence type="ECO:0000256" key="3">
    <source>
        <dbReference type="ARBA" id="ARBA00023125"/>
    </source>
</evidence>
<dbReference type="InterPro" id="IPR007219">
    <property type="entry name" value="XnlR_reg_dom"/>
</dbReference>
<dbReference type="GO" id="GO:0006351">
    <property type="term" value="P:DNA-templated transcription"/>
    <property type="evidence" value="ECO:0007669"/>
    <property type="project" value="InterPro"/>
</dbReference>
<accession>A0A5M9MW36</accession>
<evidence type="ECO:0000256" key="1">
    <source>
        <dbReference type="ARBA" id="ARBA00022723"/>
    </source>
</evidence>
<dbReference type="CDD" id="cd12148">
    <property type="entry name" value="fungal_TF_MHR"/>
    <property type="match status" value="1"/>
</dbReference>
<dbReference type="PANTHER" id="PTHR47424">
    <property type="entry name" value="REGULATORY PROTEIN GAL4"/>
    <property type="match status" value="1"/>
</dbReference>
<keyword evidence="3" id="KW-0238">DNA-binding</keyword>
<name>A0A5M9MW36_9EURO</name>
<dbReference type="Pfam" id="PF04082">
    <property type="entry name" value="Fungal_trans"/>
    <property type="match status" value="1"/>
</dbReference>
<dbReference type="VEuPathDB" id="FungiDB:EYZ11_005328"/>
<evidence type="ECO:0000256" key="5">
    <source>
        <dbReference type="ARBA" id="ARBA00023242"/>
    </source>
</evidence>
<dbReference type="GO" id="GO:0000981">
    <property type="term" value="F:DNA-binding transcription factor activity, RNA polymerase II-specific"/>
    <property type="evidence" value="ECO:0007669"/>
    <property type="project" value="InterPro"/>
</dbReference>
<dbReference type="OrthoDB" id="39175at2759"/>
<dbReference type="GO" id="GO:0008270">
    <property type="term" value="F:zinc ion binding"/>
    <property type="evidence" value="ECO:0007669"/>
    <property type="project" value="InterPro"/>
</dbReference>
<dbReference type="VEuPathDB" id="FungiDB:EYZ11_005317"/>
<sequence>MDIGTPKRGGHASELPRSKKRAKYTQVACNECKRRKLKCSGDPICARCARDDIECVYTPNAHATSNAVESVGESKDDGLSTRFRTVDYQIETLRHEMRVMAARIRRLESSSSGSVANSAIPTSGSTISTPSNNAGLQRIMNRPQSPSYVGPTSAEFGLMARQKSVDDSDGDDFASTAAASPVAQSDTEAMSSDPLGWLGLTEALRLVTAYENSVGLMYPCVDLDSVRAYVAEYYRTDGRPGPASPVAVEQDWFFARDVEVLKIILATALLVESHGRSERAAFLADSVEDRFAGRLKIAEVDMKELLILTLLSIFHSYRDDEVISWRLIGMAVRGSMQLGLHCQETWLRTGGVFPGELQWRWASRLFWCIYVLDRKWSFGTGLPFAIQDSDMDTNLPEPGDSTPYLTCMITYSRLSTKIWGLVVGWRSRSRSATSDYCSYLDFQVQQWIQSIPRELRFDPSERGSGSAPQTDNVMMLQVLLALQANQLRILVYRQNLLSGESIETNVSGASVAVETAKSTVHMLDYFSRISEIYFQRPEPFNYFLISALAALFLAVLHAPSQFSQVCRPEFYAAVNMVRKSSTRARTSRRLQKIIRSLKLIRLNLPPGRDVPCHQRERKHSQQHRIAQSASLPTATPSANPVSQPNQQQQNPASATPTPQVAASLWSFSPAPTMTDDHARNDNSCEDLTSFFELAGGLYFDPRTGPNDGLATETGTEGIAFQAEEEALTKVMAGLL</sequence>
<dbReference type="PANTHER" id="PTHR47424:SF5">
    <property type="entry name" value="ZN(II)2CYS6 TRANSCRIPTION FACTOR (EUROFUNG)"/>
    <property type="match status" value="1"/>
</dbReference>
<feature type="region of interest" description="Disordered" evidence="6">
    <location>
        <begin position="164"/>
        <end position="186"/>
    </location>
</feature>
<dbReference type="PROSITE" id="PS50048">
    <property type="entry name" value="ZN2_CY6_FUNGAL_2"/>
    <property type="match status" value="1"/>
</dbReference>
<reference evidence="8 9" key="1">
    <citation type="submission" date="2019-08" db="EMBL/GenBank/DDBJ databases">
        <title>The genome sequence of a newly discovered highly antifungal drug resistant Aspergillus species, Aspergillus tanneri NIH 1004.</title>
        <authorList>
            <person name="Mounaud S."/>
            <person name="Singh I."/>
            <person name="Joardar V."/>
            <person name="Pakala S."/>
            <person name="Pakala S."/>
            <person name="Venepally P."/>
            <person name="Chung J.K."/>
            <person name="Losada L."/>
            <person name="Nierman W.C."/>
        </authorList>
    </citation>
    <scope>NUCLEOTIDE SEQUENCE [LARGE SCALE GENOMIC DNA]</scope>
    <source>
        <strain evidence="8 9">NIH1004</strain>
    </source>
</reference>
<dbReference type="RefSeq" id="XP_033430469.1">
    <property type="nucleotide sequence ID" value="XM_033568474.1"/>
</dbReference>
<dbReference type="SMART" id="SM00066">
    <property type="entry name" value="GAL4"/>
    <property type="match status" value="1"/>
</dbReference>
<dbReference type="Gene3D" id="4.10.240.10">
    <property type="entry name" value="Zn(2)-C6 fungal-type DNA-binding domain"/>
    <property type="match status" value="1"/>
</dbReference>
<proteinExistence type="predicted"/>
<dbReference type="CDD" id="cd00067">
    <property type="entry name" value="GAL4"/>
    <property type="match status" value="1"/>
</dbReference>
<protein>
    <recommendedName>
        <fullName evidence="7">Zn(2)-C6 fungal-type domain-containing protein</fullName>
    </recommendedName>
</protein>
<dbReference type="SMART" id="SM00906">
    <property type="entry name" value="Fungal_trans"/>
    <property type="match status" value="1"/>
</dbReference>
<evidence type="ECO:0000256" key="2">
    <source>
        <dbReference type="ARBA" id="ARBA00023015"/>
    </source>
</evidence>
<dbReference type="GO" id="GO:0005634">
    <property type="term" value="C:nucleus"/>
    <property type="evidence" value="ECO:0007669"/>
    <property type="project" value="TreeGrafter"/>
</dbReference>
<dbReference type="InterPro" id="IPR036864">
    <property type="entry name" value="Zn2-C6_fun-type_DNA-bd_sf"/>
</dbReference>
<evidence type="ECO:0000256" key="4">
    <source>
        <dbReference type="ARBA" id="ARBA00023163"/>
    </source>
</evidence>
<comment type="caution">
    <text evidence="8">The sequence shown here is derived from an EMBL/GenBank/DDBJ whole genome shotgun (WGS) entry which is preliminary data.</text>
</comment>
<dbReference type="PROSITE" id="PS00463">
    <property type="entry name" value="ZN2_CY6_FUNGAL_1"/>
    <property type="match status" value="1"/>
</dbReference>
<dbReference type="Pfam" id="PF00172">
    <property type="entry name" value="Zn_clus"/>
    <property type="match status" value="1"/>
</dbReference>